<comment type="caution">
    <text evidence="2">The sequence shown here is derived from an EMBL/GenBank/DDBJ whole genome shotgun (WGS) entry which is preliminary data.</text>
</comment>
<keyword evidence="1" id="KW-0812">Transmembrane</keyword>
<name>A0A7X5BQA4_9BACT</name>
<keyword evidence="1" id="KW-1133">Transmembrane helix</keyword>
<accession>A0A7X5BQA4</accession>
<dbReference type="Proteomes" id="UP000537825">
    <property type="component" value="Unassembled WGS sequence"/>
</dbReference>
<sequence length="178" mass="20027">MREEDGIMVVVAVSWALLFLGGGAFVVRLIHRAWKKEQTRHHGLPGEATVLECRATRMYINRRQVFDFLLEVRMPGQAPYQVSLSSRWHDWNVRVMDVGLRLNVKVDPKDPQGVVVLGPVVAQDLGRFLRQGMDAMATGQAAHADPVKALADLQRMADAGLVSEEEYARKRAEILDRL</sequence>
<evidence type="ECO:0000256" key="1">
    <source>
        <dbReference type="SAM" id="Phobius"/>
    </source>
</evidence>
<proteinExistence type="predicted"/>
<keyword evidence="3" id="KW-1185">Reference proteome</keyword>
<feature type="transmembrane region" description="Helical" evidence="1">
    <location>
        <begin position="6"/>
        <end position="30"/>
    </location>
</feature>
<protein>
    <recommendedName>
        <fullName evidence="4">SHOCT domain-containing protein</fullName>
    </recommendedName>
</protein>
<dbReference type="RefSeq" id="WP_139914799.1">
    <property type="nucleotide sequence ID" value="NZ_CBCSLE010000012.1"/>
</dbReference>
<gene>
    <name evidence="2" type="ORF">GTZ93_06745</name>
</gene>
<keyword evidence="1" id="KW-0472">Membrane</keyword>
<dbReference type="EMBL" id="JAAAPK010000002">
    <property type="protein sequence ID" value="NBC39525.1"/>
    <property type="molecule type" value="Genomic_DNA"/>
</dbReference>
<dbReference type="AlphaFoldDB" id="A0A7X5BQA4"/>
<reference evidence="2 3" key="1">
    <citation type="submission" date="2020-01" db="EMBL/GenBank/DDBJ databases">
        <title>The draft genome sequence of Corallococcus exiguus DSM 14696.</title>
        <authorList>
            <person name="Zhang X."/>
            <person name="Zhu H."/>
        </authorList>
    </citation>
    <scope>NUCLEOTIDE SEQUENCE [LARGE SCALE GENOMIC DNA]</scope>
    <source>
        <strain evidence="2 3">DSM 14696</strain>
    </source>
</reference>
<evidence type="ECO:0000313" key="2">
    <source>
        <dbReference type="EMBL" id="NBC39525.1"/>
    </source>
</evidence>
<evidence type="ECO:0000313" key="3">
    <source>
        <dbReference type="Proteomes" id="UP000537825"/>
    </source>
</evidence>
<organism evidence="2 3">
    <name type="scientific">Corallococcus exiguus</name>
    <dbReference type="NCBI Taxonomy" id="83462"/>
    <lineage>
        <taxon>Bacteria</taxon>
        <taxon>Pseudomonadati</taxon>
        <taxon>Myxococcota</taxon>
        <taxon>Myxococcia</taxon>
        <taxon>Myxococcales</taxon>
        <taxon>Cystobacterineae</taxon>
        <taxon>Myxococcaceae</taxon>
        <taxon>Corallococcus</taxon>
    </lineage>
</organism>
<evidence type="ECO:0008006" key="4">
    <source>
        <dbReference type="Google" id="ProtNLM"/>
    </source>
</evidence>